<dbReference type="Gene3D" id="3.40.50.1000">
    <property type="entry name" value="HAD superfamily/HAD-like"/>
    <property type="match status" value="1"/>
</dbReference>
<dbReference type="InterPro" id="IPR036412">
    <property type="entry name" value="HAD-like_sf"/>
</dbReference>
<evidence type="ECO:0000256" key="10">
    <source>
        <dbReference type="ARBA" id="ARBA00053547"/>
    </source>
</evidence>
<name>A0A558DX72_9GAMM</name>
<comment type="function">
    <text evidence="10">Catalyzes the dephosphorylation of histidinol-phosphate to histidinol, the direct precursor of histidine.</text>
</comment>
<dbReference type="SUPFAM" id="SSF56784">
    <property type="entry name" value="HAD-like"/>
    <property type="match status" value="1"/>
</dbReference>
<evidence type="ECO:0000256" key="4">
    <source>
        <dbReference type="ARBA" id="ARBA00021697"/>
    </source>
</evidence>
<dbReference type="InterPro" id="IPR023214">
    <property type="entry name" value="HAD_sf"/>
</dbReference>
<protein>
    <recommendedName>
        <fullName evidence="4">Histidinol-phosphatase</fullName>
        <ecNumber evidence="3">3.1.3.15</ecNumber>
    </recommendedName>
    <alternativeName>
        <fullName evidence="8">Histidinol-phosphate phosphatase</fullName>
    </alternativeName>
</protein>
<evidence type="ECO:0000313" key="12">
    <source>
        <dbReference type="Proteomes" id="UP000316649"/>
    </source>
</evidence>
<keyword evidence="12" id="KW-1185">Reference proteome</keyword>
<dbReference type="EC" id="3.1.3.15" evidence="3"/>
<reference evidence="11 12" key="1">
    <citation type="submission" date="2019-07" db="EMBL/GenBank/DDBJ databases">
        <title>The pathways for chlorine oxyanion respiration interact through the shared metabolite chlorate.</title>
        <authorList>
            <person name="Barnum T.P."/>
            <person name="Cheng Y."/>
            <person name="Hill K.A."/>
            <person name="Lucas L.N."/>
            <person name="Carlson H.K."/>
            <person name="Coates J.D."/>
        </authorList>
    </citation>
    <scope>NUCLEOTIDE SEQUENCE [LARGE SCALE GENOMIC DNA]</scope>
    <source>
        <strain evidence="11 12">BK-1</strain>
    </source>
</reference>
<accession>A0A558DX72</accession>
<evidence type="ECO:0000256" key="7">
    <source>
        <dbReference type="ARBA" id="ARBA00022842"/>
    </source>
</evidence>
<keyword evidence="6 11" id="KW-0378">Hydrolase</keyword>
<dbReference type="RefSeq" id="WP_144359893.1">
    <property type="nucleotide sequence ID" value="NZ_VMNH01000023.1"/>
</dbReference>
<keyword evidence="7" id="KW-0460">Magnesium</keyword>
<dbReference type="Gene3D" id="1.20.1440.100">
    <property type="entry name" value="SG protein - dephosphorylation function"/>
    <property type="match status" value="1"/>
</dbReference>
<dbReference type="GO" id="GO:0004401">
    <property type="term" value="F:histidinol-phosphatase activity"/>
    <property type="evidence" value="ECO:0007669"/>
    <property type="project" value="UniProtKB-EC"/>
</dbReference>
<evidence type="ECO:0000256" key="9">
    <source>
        <dbReference type="ARBA" id="ARBA00052092"/>
    </source>
</evidence>
<evidence type="ECO:0000256" key="3">
    <source>
        <dbReference type="ARBA" id="ARBA00013085"/>
    </source>
</evidence>
<dbReference type="OrthoDB" id="9784466at2"/>
<gene>
    <name evidence="11" type="ORF">FHP88_14935</name>
</gene>
<dbReference type="NCBIfam" id="TIGR01488">
    <property type="entry name" value="HAD-SF-IB"/>
    <property type="match status" value="1"/>
</dbReference>
<dbReference type="GO" id="GO:0046872">
    <property type="term" value="F:metal ion binding"/>
    <property type="evidence" value="ECO:0007669"/>
    <property type="project" value="UniProtKB-KW"/>
</dbReference>
<dbReference type="EMBL" id="VMNH01000023">
    <property type="protein sequence ID" value="TVO70756.1"/>
    <property type="molecule type" value="Genomic_DNA"/>
</dbReference>
<evidence type="ECO:0000256" key="2">
    <source>
        <dbReference type="ARBA" id="ARBA00009184"/>
    </source>
</evidence>
<evidence type="ECO:0000313" key="11">
    <source>
        <dbReference type="EMBL" id="TVO70756.1"/>
    </source>
</evidence>
<dbReference type="PANTHER" id="PTHR43344">
    <property type="entry name" value="PHOSPHOSERINE PHOSPHATASE"/>
    <property type="match status" value="1"/>
</dbReference>
<comment type="catalytic activity">
    <reaction evidence="9">
        <text>L-histidinol phosphate + H2O = L-histidinol + phosphate</text>
        <dbReference type="Rhea" id="RHEA:14465"/>
        <dbReference type="ChEBI" id="CHEBI:15377"/>
        <dbReference type="ChEBI" id="CHEBI:43474"/>
        <dbReference type="ChEBI" id="CHEBI:57699"/>
        <dbReference type="ChEBI" id="CHEBI:57980"/>
        <dbReference type="EC" id="3.1.3.15"/>
    </reaction>
    <physiologicalReaction direction="left-to-right" evidence="9">
        <dbReference type="Rhea" id="RHEA:14466"/>
    </physiologicalReaction>
</comment>
<evidence type="ECO:0000256" key="1">
    <source>
        <dbReference type="ARBA" id="ARBA00004970"/>
    </source>
</evidence>
<dbReference type="AlphaFoldDB" id="A0A558DX72"/>
<evidence type="ECO:0000256" key="5">
    <source>
        <dbReference type="ARBA" id="ARBA00022723"/>
    </source>
</evidence>
<dbReference type="Pfam" id="PF12710">
    <property type="entry name" value="HAD"/>
    <property type="match status" value="1"/>
</dbReference>
<comment type="caution">
    <text evidence="11">The sequence shown here is derived from an EMBL/GenBank/DDBJ whole genome shotgun (WGS) entry which is preliminary data.</text>
</comment>
<comment type="similarity">
    <text evidence="2">Belongs to the HAD-like hydrolase superfamily. SerB family.</text>
</comment>
<dbReference type="PANTHER" id="PTHR43344:SF13">
    <property type="entry name" value="PHOSPHATASE RV3661-RELATED"/>
    <property type="match status" value="1"/>
</dbReference>
<evidence type="ECO:0000256" key="8">
    <source>
        <dbReference type="ARBA" id="ARBA00033209"/>
    </source>
</evidence>
<organism evidence="11 12">
    <name type="scientific">Sedimenticola selenatireducens</name>
    <dbReference type="NCBI Taxonomy" id="191960"/>
    <lineage>
        <taxon>Bacteria</taxon>
        <taxon>Pseudomonadati</taxon>
        <taxon>Pseudomonadota</taxon>
        <taxon>Gammaproteobacteria</taxon>
        <taxon>Chromatiales</taxon>
        <taxon>Sedimenticolaceae</taxon>
        <taxon>Sedimenticola</taxon>
    </lineage>
</organism>
<dbReference type="NCBIfam" id="TIGR01490">
    <property type="entry name" value="HAD-SF-IB-hyp1"/>
    <property type="match status" value="1"/>
</dbReference>
<dbReference type="CDD" id="cd02612">
    <property type="entry name" value="HAD_PGPPase"/>
    <property type="match status" value="1"/>
</dbReference>
<keyword evidence="5" id="KW-0479">Metal-binding</keyword>
<dbReference type="FunFam" id="3.40.50.1000:FF:000025">
    <property type="entry name" value="HAD hydrolase, family IB"/>
    <property type="match status" value="1"/>
</dbReference>
<sequence>MPLAIFDLDNTLLNGDSDYLWGVFLAEKGIVDAAWYEKENNRFYQEYKAGQLDIYEFLRFSLKPLSQHPIEQLQEWHHEFMQKKIAPILLPAARALVEKHRKAGDTLMIITATNAFVTAPIASALGIEHLIATDPEMIDGRYTGEVAGIPSFREGKVSRLNSWLAAHQQDLSNSSFYSDSHNDLPLLELVDKPVAVDPDEILIQTAGQRGWPIITLR</sequence>
<dbReference type="InterPro" id="IPR050582">
    <property type="entry name" value="HAD-like_SerB"/>
</dbReference>
<dbReference type="Proteomes" id="UP000316649">
    <property type="component" value="Unassembled WGS sequence"/>
</dbReference>
<proteinExistence type="inferred from homology"/>
<dbReference type="InterPro" id="IPR006385">
    <property type="entry name" value="HAD_hydro_SerB1"/>
</dbReference>
<evidence type="ECO:0000256" key="6">
    <source>
        <dbReference type="ARBA" id="ARBA00022801"/>
    </source>
</evidence>
<comment type="pathway">
    <text evidence="1">Amino-acid biosynthesis; L-histidine biosynthesis; L-histidine from 5-phospho-alpha-D-ribose 1-diphosphate: step 8/9.</text>
</comment>